<keyword evidence="2" id="KW-0479">Metal-binding</keyword>
<name>A0ABR9XN12_9SPHI</name>
<evidence type="ECO:0000313" key="7">
    <source>
        <dbReference type="EMBL" id="MBE9668449.1"/>
    </source>
</evidence>
<dbReference type="InterPro" id="IPR036188">
    <property type="entry name" value="FAD/NAD-bd_sf"/>
</dbReference>
<comment type="caution">
    <text evidence="7">The sequence shown here is derived from an EMBL/GenBank/DDBJ whole genome shotgun (WGS) entry which is preliminary data.</text>
</comment>
<evidence type="ECO:0000256" key="6">
    <source>
        <dbReference type="SAM" id="SignalP"/>
    </source>
</evidence>
<feature type="signal peptide" evidence="6">
    <location>
        <begin position="1"/>
        <end position="19"/>
    </location>
</feature>
<evidence type="ECO:0000256" key="1">
    <source>
        <dbReference type="ARBA" id="ARBA00022485"/>
    </source>
</evidence>
<keyword evidence="6" id="KW-0732">Signal</keyword>
<keyword evidence="5" id="KW-0411">Iron-sulfur</keyword>
<accession>A0ABR9XN12</accession>
<keyword evidence="1" id="KW-0004">4Fe-4S</keyword>
<sequence>MFKKLLLSILLTSTLGAYAETIKTDVLVVGGTASGVAAGIQSARSKVKTMLVEPGPWLGGEMTAGGMCILDGNRTLQAGIWGEFRKKVRDFYKKTPGYDTTANAPLKFEPYTGAAILKKICDTVKNLTLKLNTAYSAVKKDGNGWEVTVTMNGKPVTIKTKVLVDATPLGDLAAMAGTKFSVGFDSRKETGEELAPEKALPVIEDITWVAVVKEFPKNTIYLMQQPKGYDESLYVCLKGKDIKKMLESGRLPNNKFMIKWTECANTYGVTIEQLSPAKREEYYRSVRLRTLGLVFYIQNELGFKNIGIEDSEFGSKDHLPYIPYIREYRRAQGLVRMGLREIYTPYANKLYRTSIAVGDASFGQHYSDPAAPKTNYPPLPAYTVPLGAVVVKDQVNLLVTEKAMSTTHLANASTFYPSVQMTVGQGAGATAAYCAFFASNGKTTKNLDVRAIQGELMDFKAMLYPYADVSPSDKYYRAIEQVTATGLLREIQEPKGKAMQVLFKPDSAVVTAEIKPVLLETFTRAFIWFSKNKPGEQFTVGDLVSYLSDYTLTEPKTLQLTLQKQWLDTYKFKQAFDMKRPVTRYEFAVLVNKYLNPFSTHVDVTGKIVN</sequence>
<evidence type="ECO:0000256" key="5">
    <source>
        <dbReference type="ARBA" id="ARBA00023014"/>
    </source>
</evidence>
<dbReference type="InterPro" id="IPR039650">
    <property type="entry name" value="HdrA-like"/>
</dbReference>
<dbReference type="EMBL" id="JADFFM010000002">
    <property type="protein sequence ID" value="MBE9668449.1"/>
    <property type="molecule type" value="Genomic_DNA"/>
</dbReference>
<dbReference type="Gene3D" id="3.50.50.60">
    <property type="entry name" value="FAD/NAD(P)-binding domain"/>
    <property type="match status" value="1"/>
</dbReference>
<feature type="chain" id="PRO_5045952584" evidence="6">
    <location>
        <begin position="20"/>
        <end position="610"/>
    </location>
</feature>
<dbReference type="Proteomes" id="UP000632774">
    <property type="component" value="Unassembled WGS sequence"/>
</dbReference>
<proteinExistence type="predicted"/>
<keyword evidence="3" id="KW-0560">Oxidoreductase</keyword>
<gene>
    <name evidence="7" type="ORF">IRJ18_18910</name>
</gene>
<evidence type="ECO:0000256" key="4">
    <source>
        <dbReference type="ARBA" id="ARBA00023004"/>
    </source>
</evidence>
<dbReference type="PANTHER" id="PTHR43498:SF1">
    <property type="entry name" value="COB--COM HETERODISULFIDE REDUCTASE IRON-SULFUR SUBUNIT A"/>
    <property type="match status" value="1"/>
</dbReference>
<reference evidence="7 8" key="1">
    <citation type="submission" date="2020-10" db="EMBL/GenBank/DDBJ databases">
        <title>Mucilaginibacter mali sp. nov., isolated from rhizosphere soil of apple orchard.</title>
        <authorList>
            <person name="Lee J.-S."/>
            <person name="Kim H.S."/>
            <person name="Kim J.-S."/>
        </authorList>
    </citation>
    <scope>NUCLEOTIDE SEQUENCE [LARGE SCALE GENOMIC DNA]</scope>
    <source>
        <strain evidence="7 8">KCTC 23157</strain>
    </source>
</reference>
<dbReference type="RefSeq" id="WP_194107850.1">
    <property type="nucleotide sequence ID" value="NZ_JADFFM010000002.1"/>
</dbReference>
<evidence type="ECO:0000256" key="3">
    <source>
        <dbReference type="ARBA" id="ARBA00023002"/>
    </source>
</evidence>
<evidence type="ECO:0000313" key="8">
    <source>
        <dbReference type="Proteomes" id="UP000632774"/>
    </source>
</evidence>
<organism evidence="7 8">
    <name type="scientific">Mucilaginibacter boryungensis</name>
    <dbReference type="NCBI Taxonomy" id="768480"/>
    <lineage>
        <taxon>Bacteria</taxon>
        <taxon>Pseudomonadati</taxon>
        <taxon>Bacteroidota</taxon>
        <taxon>Sphingobacteriia</taxon>
        <taxon>Sphingobacteriales</taxon>
        <taxon>Sphingobacteriaceae</taxon>
        <taxon>Mucilaginibacter</taxon>
    </lineage>
</organism>
<evidence type="ECO:0000256" key="2">
    <source>
        <dbReference type="ARBA" id="ARBA00022723"/>
    </source>
</evidence>
<dbReference type="Pfam" id="PF12831">
    <property type="entry name" value="FAD_oxidored"/>
    <property type="match status" value="1"/>
</dbReference>
<dbReference type="SUPFAM" id="SSF51905">
    <property type="entry name" value="FAD/NAD(P)-binding domain"/>
    <property type="match status" value="1"/>
</dbReference>
<protein>
    <submittedName>
        <fullName evidence="7">FAD-dependent oxidoreductase</fullName>
    </submittedName>
</protein>
<keyword evidence="4" id="KW-0408">Iron</keyword>
<dbReference type="PANTHER" id="PTHR43498">
    <property type="entry name" value="FERREDOXIN:COB-COM HETERODISULFIDE REDUCTASE SUBUNIT A"/>
    <property type="match status" value="1"/>
</dbReference>
<keyword evidence="8" id="KW-1185">Reference proteome</keyword>